<sequence length="69" mass="8382">MRKLADLLIRFYQYFISPLLGQKCRFYPSCSQYSRECFQKFTFQKALWYSCRRICKCHPYHPGGYDPVP</sequence>
<dbReference type="RefSeq" id="WP_321395784.1">
    <property type="nucleotide sequence ID" value="NZ_CP139487.1"/>
</dbReference>
<comment type="similarity">
    <text evidence="1">Belongs to the UPF0161 family.</text>
</comment>
<dbReference type="GO" id="GO:0005886">
    <property type="term" value="C:plasma membrane"/>
    <property type="evidence" value="ECO:0007669"/>
    <property type="project" value="UniProtKB-SubCell"/>
</dbReference>
<keyword evidence="1" id="KW-0472">Membrane</keyword>
<dbReference type="PANTHER" id="PTHR33383:SF1">
    <property type="entry name" value="MEMBRANE PROTEIN INSERTION EFFICIENCY FACTOR-RELATED"/>
    <property type="match status" value="1"/>
</dbReference>
<comment type="subcellular location">
    <subcellularLocation>
        <location evidence="1">Cell membrane</location>
        <topology evidence="1">Peripheral membrane protein</topology>
        <orientation evidence="1">Cytoplasmic side</orientation>
    </subcellularLocation>
</comment>
<dbReference type="SMART" id="SM01234">
    <property type="entry name" value="Haemolytic"/>
    <property type="match status" value="1"/>
</dbReference>
<dbReference type="Proteomes" id="UP001324634">
    <property type="component" value="Chromosome"/>
</dbReference>
<accession>A0AAX4HPZ5</accession>
<name>A0AAX4HPZ5_9BACT</name>
<reference evidence="2 3" key="1">
    <citation type="submission" date="2023-11" db="EMBL/GenBank/DDBJ databases">
        <title>Peredibacter starrii A3.12.</title>
        <authorList>
            <person name="Mitchell R.J."/>
        </authorList>
    </citation>
    <scope>NUCLEOTIDE SEQUENCE [LARGE SCALE GENOMIC DNA]</scope>
    <source>
        <strain evidence="2 3">A3.12</strain>
    </source>
</reference>
<comment type="function">
    <text evidence="1">Could be involved in insertion of integral membrane proteins into the membrane.</text>
</comment>
<keyword evidence="1" id="KW-1003">Cell membrane</keyword>
<keyword evidence="3" id="KW-1185">Reference proteome</keyword>
<dbReference type="AlphaFoldDB" id="A0AAX4HPZ5"/>
<dbReference type="Pfam" id="PF01809">
    <property type="entry name" value="YidD"/>
    <property type="match status" value="1"/>
</dbReference>
<organism evidence="2 3">
    <name type="scientific">Peredibacter starrii</name>
    <dbReference type="NCBI Taxonomy" id="28202"/>
    <lineage>
        <taxon>Bacteria</taxon>
        <taxon>Pseudomonadati</taxon>
        <taxon>Bdellovibrionota</taxon>
        <taxon>Bacteriovoracia</taxon>
        <taxon>Bacteriovoracales</taxon>
        <taxon>Bacteriovoracaceae</taxon>
        <taxon>Peredibacter</taxon>
    </lineage>
</organism>
<dbReference type="PANTHER" id="PTHR33383">
    <property type="entry name" value="MEMBRANE PROTEIN INSERTION EFFICIENCY FACTOR-RELATED"/>
    <property type="match status" value="1"/>
</dbReference>
<gene>
    <name evidence="2" type="primary">yidD</name>
    <name evidence="2" type="ORF">SOO65_01405</name>
</gene>
<evidence type="ECO:0000256" key="1">
    <source>
        <dbReference type="HAMAP-Rule" id="MF_00386"/>
    </source>
</evidence>
<dbReference type="NCBIfam" id="TIGR00278">
    <property type="entry name" value="membrane protein insertion efficiency factor YidD"/>
    <property type="match status" value="1"/>
</dbReference>
<dbReference type="EMBL" id="CP139487">
    <property type="protein sequence ID" value="WPU65398.1"/>
    <property type="molecule type" value="Genomic_DNA"/>
</dbReference>
<proteinExistence type="inferred from homology"/>
<dbReference type="InterPro" id="IPR002696">
    <property type="entry name" value="Membr_insert_effic_factor_YidD"/>
</dbReference>
<evidence type="ECO:0000313" key="2">
    <source>
        <dbReference type="EMBL" id="WPU65398.1"/>
    </source>
</evidence>
<evidence type="ECO:0000313" key="3">
    <source>
        <dbReference type="Proteomes" id="UP001324634"/>
    </source>
</evidence>
<protein>
    <recommendedName>
        <fullName evidence="1">Putative membrane protein insertion efficiency factor</fullName>
    </recommendedName>
</protein>
<dbReference type="KEGG" id="psti:SOO65_01405"/>
<dbReference type="HAMAP" id="MF_00386">
    <property type="entry name" value="UPF0161_YidD"/>
    <property type="match status" value="1"/>
</dbReference>